<dbReference type="Proteomes" id="UP000435837">
    <property type="component" value="Unassembled WGS sequence"/>
</dbReference>
<dbReference type="EMBL" id="BLIN01000003">
    <property type="protein sequence ID" value="GFE06672.1"/>
    <property type="molecule type" value="Genomic_DNA"/>
</dbReference>
<name>A0A640S7U9_9ACTN</name>
<organism evidence="2 3">
    <name type="scientific">Streptomyces caniferus</name>
    <dbReference type="NCBI Taxonomy" id="285557"/>
    <lineage>
        <taxon>Bacteria</taxon>
        <taxon>Bacillati</taxon>
        <taxon>Actinomycetota</taxon>
        <taxon>Actinomycetes</taxon>
        <taxon>Kitasatosporales</taxon>
        <taxon>Streptomycetaceae</taxon>
        <taxon>Streptomyces</taxon>
    </lineage>
</organism>
<gene>
    <name evidence="2" type="ORF">Scani_29400</name>
</gene>
<proteinExistence type="predicted"/>
<dbReference type="AlphaFoldDB" id="A0A640S7U9"/>
<evidence type="ECO:0000256" key="1">
    <source>
        <dbReference type="SAM" id="MobiDB-lite"/>
    </source>
</evidence>
<reference evidence="2 3" key="1">
    <citation type="submission" date="2019-12" db="EMBL/GenBank/DDBJ databases">
        <title>Whole genome shotgun sequence of Streptomyces caniferus NBRC 15389.</title>
        <authorList>
            <person name="Ichikawa N."/>
            <person name="Kimura A."/>
            <person name="Kitahashi Y."/>
            <person name="Komaki H."/>
            <person name="Tamura T."/>
        </authorList>
    </citation>
    <scope>NUCLEOTIDE SEQUENCE [LARGE SCALE GENOMIC DNA]</scope>
    <source>
        <strain evidence="2 3">NBRC 15389</strain>
    </source>
</reference>
<sequence length="120" mass="12848">MGDNVARRVAADEREDAEQDGGGRTPQGPADACAAQTHTASGISPVEECEQSTEGREKKSRPWRNHINCVLLAASWFLDFLRSAKEVRAAEGTVPCRGTACPSPPLAARHHLPHEPKGAP</sequence>
<feature type="compositionally biased region" description="Basic and acidic residues" evidence="1">
    <location>
        <begin position="1"/>
        <end position="12"/>
    </location>
</feature>
<evidence type="ECO:0000313" key="3">
    <source>
        <dbReference type="Proteomes" id="UP000435837"/>
    </source>
</evidence>
<comment type="caution">
    <text evidence="2">The sequence shown here is derived from an EMBL/GenBank/DDBJ whole genome shotgun (WGS) entry which is preliminary data.</text>
</comment>
<evidence type="ECO:0000313" key="2">
    <source>
        <dbReference type="EMBL" id="GFE06672.1"/>
    </source>
</evidence>
<feature type="region of interest" description="Disordered" evidence="1">
    <location>
        <begin position="96"/>
        <end position="120"/>
    </location>
</feature>
<protein>
    <submittedName>
        <fullName evidence="2">Uncharacterized protein</fullName>
    </submittedName>
</protein>
<accession>A0A640S7U9</accession>
<feature type="region of interest" description="Disordered" evidence="1">
    <location>
        <begin position="1"/>
        <end position="62"/>
    </location>
</feature>